<proteinExistence type="inferred from homology"/>
<evidence type="ECO:0000256" key="1">
    <source>
        <dbReference type="ARBA" id="ARBA00023002"/>
    </source>
</evidence>
<evidence type="ECO:0000313" key="5">
    <source>
        <dbReference type="Proteomes" id="UP000799776"/>
    </source>
</evidence>
<dbReference type="PANTHER" id="PTHR10366:SF564">
    <property type="entry name" value="STEROL-4-ALPHA-CARBOXYLATE 3-DEHYDROGENASE, DECARBOXYLATING"/>
    <property type="match status" value="1"/>
</dbReference>
<comment type="similarity">
    <text evidence="2">Belongs to the NAD(P)-dependent epimerase/dehydratase family. Dihydroflavonol-4-reductase subfamily.</text>
</comment>
<dbReference type="InterPro" id="IPR001509">
    <property type="entry name" value="Epimerase_deHydtase"/>
</dbReference>
<name>A0A9P4LZ90_9PEZI</name>
<keyword evidence="5" id="KW-1185">Reference proteome</keyword>
<dbReference type="EMBL" id="ML978718">
    <property type="protein sequence ID" value="KAF2087871.1"/>
    <property type="molecule type" value="Genomic_DNA"/>
</dbReference>
<dbReference type="Gene3D" id="3.40.50.720">
    <property type="entry name" value="NAD(P)-binding Rossmann-like Domain"/>
    <property type="match status" value="1"/>
</dbReference>
<evidence type="ECO:0000256" key="2">
    <source>
        <dbReference type="ARBA" id="ARBA00023445"/>
    </source>
</evidence>
<comment type="caution">
    <text evidence="4">The sequence shown here is derived from an EMBL/GenBank/DDBJ whole genome shotgun (WGS) entry which is preliminary data.</text>
</comment>
<dbReference type="GO" id="GO:0016616">
    <property type="term" value="F:oxidoreductase activity, acting on the CH-OH group of donors, NAD or NADP as acceptor"/>
    <property type="evidence" value="ECO:0007669"/>
    <property type="project" value="TreeGrafter"/>
</dbReference>
<dbReference type="Pfam" id="PF01370">
    <property type="entry name" value="Epimerase"/>
    <property type="match status" value="1"/>
</dbReference>
<organism evidence="4 5">
    <name type="scientific">Saccharata proteae CBS 121410</name>
    <dbReference type="NCBI Taxonomy" id="1314787"/>
    <lineage>
        <taxon>Eukaryota</taxon>
        <taxon>Fungi</taxon>
        <taxon>Dikarya</taxon>
        <taxon>Ascomycota</taxon>
        <taxon>Pezizomycotina</taxon>
        <taxon>Dothideomycetes</taxon>
        <taxon>Dothideomycetes incertae sedis</taxon>
        <taxon>Botryosphaeriales</taxon>
        <taxon>Saccharataceae</taxon>
        <taxon>Saccharata</taxon>
    </lineage>
</organism>
<dbReference type="PANTHER" id="PTHR10366">
    <property type="entry name" value="NAD DEPENDENT EPIMERASE/DEHYDRATASE"/>
    <property type="match status" value="1"/>
</dbReference>
<gene>
    <name evidence="4" type="ORF">K490DRAFT_56451</name>
</gene>
<protein>
    <submittedName>
        <fullName evidence="4">NAD(P)-binding protein</fullName>
    </submittedName>
</protein>
<dbReference type="InterPro" id="IPR050425">
    <property type="entry name" value="NAD(P)_dehydrat-like"/>
</dbReference>
<dbReference type="AlphaFoldDB" id="A0A9P4LZ90"/>
<reference evidence="4" key="1">
    <citation type="journal article" date="2020" name="Stud. Mycol.">
        <title>101 Dothideomycetes genomes: a test case for predicting lifestyles and emergence of pathogens.</title>
        <authorList>
            <person name="Haridas S."/>
            <person name="Albert R."/>
            <person name="Binder M."/>
            <person name="Bloem J."/>
            <person name="Labutti K."/>
            <person name="Salamov A."/>
            <person name="Andreopoulos B."/>
            <person name="Baker S."/>
            <person name="Barry K."/>
            <person name="Bills G."/>
            <person name="Bluhm B."/>
            <person name="Cannon C."/>
            <person name="Castanera R."/>
            <person name="Culley D."/>
            <person name="Daum C."/>
            <person name="Ezra D."/>
            <person name="Gonzalez J."/>
            <person name="Henrissat B."/>
            <person name="Kuo A."/>
            <person name="Liang C."/>
            <person name="Lipzen A."/>
            <person name="Lutzoni F."/>
            <person name="Magnuson J."/>
            <person name="Mondo S."/>
            <person name="Nolan M."/>
            <person name="Ohm R."/>
            <person name="Pangilinan J."/>
            <person name="Park H.-J."/>
            <person name="Ramirez L."/>
            <person name="Alfaro M."/>
            <person name="Sun H."/>
            <person name="Tritt A."/>
            <person name="Yoshinaga Y."/>
            <person name="Zwiers L.-H."/>
            <person name="Turgeon B."/>
            <person name="Goodwin S."/>
            <person name="Spatafora J."/>
            <person name="Crous P."/>
            <person name="Grigoriev I."/>
        </authorList>
    </citation>
    <scope>NUCLEOTIDE SEQUENCE</scope>
    <source>
        <strain evidence="4">CBS 121410</strain>
    </source>
</reference>
<feature type="domain" description="NAD-dependent epimerase/dehydratase" evidence="3">
    <location>
        <begin position="8"/>
        <end position="276"/>
    </location>
</feature>
<accession>A0A9P4LZ90</accession>
<sequence length="357" mass="38405">MSSGPETVFITGSTGFVGFRVLVEALEAGYHVRASIRSLTKASSILSTPSIKSLFPEISNITSLEATLAAIKPRLTFIEVPDILAPDAYATALKGVDYVIHCASPVPTTTDDKDPWDTVVAPAITGTTNILNAALMHPSIKRIVVTSSIVAIRSLTTPESVASTAEHRVPDPNPLFLAERPFLAYLVSKIMALNKTDAFVRDSKPGFGVVNVMPACVLGPNELPTSAARAREGSNSYALLPVLGERCEDPKPGAFVHLEDVARVHVGALKVELAEGGYESFLVGGDFGGKVWDDVCVLVKEKFPEAVREGKVTGSGTRPTLTWPVDSKKTEERFGFKHRGFDDMMVDTVGDYLQRFT</sequence>
<dbReference type="SUPFAM" id="SSF51735">
    <property type="entry name" value="NAD(P)-binding Rossmann-fold domains"/>
    <property type="match status" value="1"/>
</dbReference>
<evidence type="ECO:0000313" key="4">
    <source>
        <dbReference type="EMBL" id="KAF2087871.1"/>
    </source>
</evidence>
<dbReference type="Proteomes" id="UP000799776">
    <property type="component" value="Unassembled WGS sequence"/>
</dbReference>
<evidence type="ECO:0000259" key="3">
    <source>
        <dbReference type="Pfam" id="PF01370"/>
    </source>
</evidence>
<dbReference type="OrthoDB" id="2735536at2759"/>
<dbReference type="InterPro" id="IPR036291">
    <property type="entry name" value="NAD(P)-bd_dom_sf"/>
</dbReference>
<keyword evidence="1" id="KW-0560">Oxidoreductase</keyword>